<proteinExistence type="predicted"/>
<name>K1R2G0_MAGGI</name>
<dbReference type="AlphaFoldDB" id="K1R2G0"/>
<evidence type="ECO:0000313" key="1">
    <source>
        <dbReference type="EMBL" id="EKC39943.1"/>
    </source>
</evidence>
<dbReference type="EMBL" id="JH816287">
    <property type="protein sequence ID" value="EKC39943.1"/>
    <property type="molecule type" value="Genomic_DNA"/>
</dbReference>
<gene>
    <name evidence="1" type="ORF">CGI_10026950</name>
</gene>
<sequence length="96" mass="10486">MVARISTLGSIMASSISRKTVAVGNNEARAIPILSIRSRLTVSDSSSVGLTEIRLPPRHDVVFIRVRIEKNVTAISGMTYVKRFEKSGKVSADRTQ</sequence>
<protein>
    <submittedName>
        <fullName evidence="1">Uncharacterized protein</fullName>
    </submittedName>
</protein>
<accession>K1R2G0</accession>
<dbReference type="HOGENOM" id="CLU_2361750_0_0_1"/>
<dbReference type="InParanoid" id="K1R2G0"/>
<reference evidence="1" key="1">
    <citation type="journal article" date="2012" name="Nature">
        <title>The oyster genome reveals stress adaptation and complexity of shell formation.</title>
        <authorList>
            <person name="Zhang G."/>
            <person name="Fang X."/>
            <person name="Guo X."/>
            <person name="Li L."/>
            <person name="Luo R."/>
            <person name="Xu F."/>
            <person name="Yang P."/>
            <person name="Zhang L."/>
            <person name="Wang X."/>
            <person name="Qi H."/>
            <person name="Xiong Z."/>
            <person name="Que H."/>
            <person name="Xie Y."/>
            <person name="Holland P.W."/>
            <person name="Paps J."/>
            <person name="Zhu Y."/>
            <person name="Wu F."/>
            <person name="Chen Y."/>
            <person name="Wang J."/>
            <person name="Peng C."/>
            <person name="Meng J."/>
            <person name="Yang L."/>
            <person name="Liu J."/>
            <person name="Wen B."/>
            <person name="Zhang N."/>
            <person name="Huang Z."/>
            <person name="Zhu Q."/>
            <person name="Feng Y."/>
            <person name="Mount A."/>
            <person name="Hedgecock D."/>
            <person name="Xu Z."/>
            <person name="Liu Y."/>
            <person name="Domazet-Loso T."/>
            <person name="Du Y."/>
            <person name="Sun X."/>
            <person name="Zhang S."/>
            <person name="Liu B."/>
            <person name="Cheng P."/>
            <person name="Jiang X."/>
            <person name="Li J."/>
            <person name="Fan D."/>
            <person name="Wang W."/>
            <person name="Fu W."/>
            <person name="Wang T."/>
            <person name="Wang B."/>
            <person name="Zhang J."/>
            <person name="Peng Z."/>
            <person name="Li Y."/>
            <person name="Li N."/>
            <person name="Wang J."/>
            <person name="Chen M."/>
            <person name="He Y."/>
            <person name="Tan F."/>
            <person name="Song X."/>
            <person name="Zheng Q."/>
            <person name="Huang R."/>
            <person name="Yang H."/>
            <person name="Du X."/>
            <person name="Chen L."/>
            <person name="Yang M."/>
            <person name="Gaffney P.M."/>
            <person name="Wang S."/>
            <person name="Luo L."/>
            <person name="She Z."/>
            <person name="Ming Y."/>
            <person name="Huang W."/>
            <person name="Zhang S."/>
            <person name="Huang B."/>
            <person name="Zhang Y."/>
            <person name="Qu T."/>
            <person name="Ni P."/>
            <person name="Miao G."/>
            <person name="Wang J."/>
            <person name="Wang Q."/>
            <person name="Steinberg C.E."/>
            <person name="Wang H."/>
            <person name="Li N."/>
            <person name="Qian L."/>
            <person name="Zhang G."/>
            <person name="Li Y."/>
            <person name="Yang H."/>
            <person name="Liu X."/>
            <person name="Wang J."/>
            <person name="Yin Y."/>
            <person name="Wang J."/>
        </authorList>
    </citation>
    <scope>NUCLEOTIDE SEQUENCE [LARGE SCALE GENOMIC DNA]</scope>
    <source>
        <strain evidence="1">05x7-T-G4-1.051#20</strain>
    </source>
</reference>
<organism evidence="1">
    <name type="scientific">Magallana gigas</name>
    <name type="common">Pacific oyster</name>
    <name type="synonym">Crassostrea gigas</name>
    <dbReference type="NCBI Taxonomy" id="29159"/>
    <lineage>
        <taxon>Eukaryota</taxon>
        <taxon>Metazoa</taxon>
        <taxon>Spiralia</taxon>
        <taxon>Lophotrochozoa</taxon>
        <taxon>Mollusca</taxon>
        <taxon>Bivalvia</taxon>
        <taxon>Autobranchia</taxon>
        <taxon>Pteriomorphia</taxon>
        <taxon>Ostreida</taxon>
        <taxon>Ostreoidea</taxon>
        <taxon>Ostreidae</taxon>
        <taxon>Magallana</taxon>
    </lineage>
</organism>